<organism evidence="2">
    <name type="scientific">bioreactor metagenome</name>
    <dbReference type="NCBI Taxonomy" id="1076179"/>
    <lineage>
        <taxon>unclassified sequences</taxon>
        <taxon>metagenomes</taxon>
        <taxon>ecological metagenomes</taxon>
    </lineage>
</organism>
<reference evidence="2" key="1">
    <citation type="submission" date="2019-08" db="EMBL/GenBank/DDBJ databases">
        <authorList>
            <person name="Kucharzyk K."/>
            <person name="Murdoch R.W."/>
            <person name="Higgins S."/>
            <person name="Loffler F."/>
        </authorList>
    </citation>
    <scope>NUCLEOTIDE SEQUENCE</scope>
</reference>
<comment type="caution">
    <text evidence="2">The sequence shown here is derived from an EMBL/GenBank/DDBJ whole genome shotgun (WGS) entry which is preliminary data.</text>
</comment>
<feature type="compositionally biased region" description="Low complexity" evidence="1">
    <location>
        <begin position="79"/>
        <end position="96"/>
    </location>
</feature>
<name>A0A644WJ76_9ZZZZ</name>
<feature type="region of interest" description="Disordered" evidence="1">
    <location>
        <begin position="74"/>
        <end position="96"/>
    </location>
</feature>
<protein>
    <submittedName>
        <fullName evidence="2">Uncharacterized protein</fullName>
    </submittedName>
</protein>
<evidence type="ECO:0000256" key="1">
    <source>
        <dbReference type="SAM" id="MobiDB-lite"/>
    </source>
</evidence>
<sequence>MGLFGIGNSTSVWDFEQKLKNDPDFMLKVLNLFDGNPTASSLTSGFKKLGFSLDLQEALKALAKAIAYYKEKYGDQFDSGSSSGSGSKGFMGFSQD</sequence>
<gene>
    <name evidence="2" type="ORF">SDC9_49805</name>
</gene>
<accession>A0A644WJ76</accession>
<evidence type="ECO:0000313" key="2">
    <source>
        <dbReference type="EMBL" id="MPM03538.1"/>
    </source>
</evidence>
<dbReference type="EMBL" id="VSSQ01000961">
    <property type="protein sequence ID" value="MPM03538.1"/>
    <property type="molecule type" value="Genomic_DNA"/>
</dbReference>
<proteinExistence type="predicted"/>
<dbReference type="AlphaFoldDB" id="A0A644WJ76"/>